<keyword evidence="1" id="KW-1133">Transmembrane helix</keyword>
<dbReference type="EMBL" id="ABJD02000101">
    <property type="protein sequence ID" value="EDU59367.1"/>
    <property type="molecule type" value="Genomic_DNA"/>
</dbReference>
<keyword evidence="1" id="KW-0472">Membrane</keyword>
<feature type="transmembrane region" description="Helical" evidence="1">
    <location>
        <begin position="257"/>
        <end position="279"/>
    </location>
</feature>
<protein>
    <submittedName>
        <fullName evidence="2">Uncharacterized protein</fullName>
    </submittedName>
</protein>
<feature type="transmembrane region" description="Helical" evidence="1">
    <location>
        <begin position="12"/>
        <end position="30"/>
    </location>
</feature>
<accession>A0AA86YZL6</accession>
<evidence type="ECO:0000313" key="3">
    <source>
        <dbReference type="Proteomes" id="UP000004506"/>
    </source>
</evidence>
<dbReference type="RefSeq" id="WP_004919687.1">
    <property type="nucleotide sequence ID" value="NZ_DS607663.1"/>
</dbReference>
<feature type="transmembrane region" description="Helical" evidence="1">
    <location>
        <begin position="160"/>
        <end position="180"/>
    </location>
</feature>
<name>A0AA86YZL6_PROST</name>
<feature type="transmembrane region" description="Helical" evidence="1">
    <location>
        <begin position="186"/>
        <end position="207"/>
    </location>
</feature>
<feature type="transmembrane region" description="Helical" evidence="1">
    <location>
        <begin position="123"/>
        <end position="140"/>
    </location>
</feature>
<evidence type="ECO:0000313" key="2">
    <source>
        <dbReference type="EMBL" id="EDU59367.1"/>
    </source>
</evidence>
<keyword evidence="1" id="KW-0812">Transmembrane</keyword>
<feature type="transmembrane region" description="Helical" evidence="1">
    <location>
        <begin position="324"/>
        <end position="343"/>
    </location>
</feature>
<feature type="transmembrane region" description="Helical" evidence="1">
    <location>
        <begin position="94"/>
        <end position="117"/>
    </location>
</feature>
<gene>
    <name evidence="2" type="ORF">PROSTU_02556</name>
</gene>
<organism evidence="2 3">
    <name type="scientific">Providencia stuartii ATCC 25827</name>
    <dbReference type="NCBI Taxonomy" id="471874"/>
    <lineage>
        <taxon>Bacteria</taxon>
        <taxon>Pseudomonadati</taxon>
        <taxon>Pseudomonadota</taxon>
        <taxon>Gammaproteobacteria</taxon>
        <taxon>Enterobacterales</taxon>
        <taxon>Morganellaceae</taxon>
        <taxon>Providencia</taxon>
    </lineage>
</organism>
<feature type="transmembrane region" description="Helical" evidence="1">
    <location>
        <begin position="291"/>
        <end position="312"/>
    </location>
</feature>
<reference evidence="3" key="1">
    <citation type="submission" date="2008-04" db="EMBL/GenBank/DDBJ databases">
        <title>Draft genome sequence of Providencia stuartii (ATCC 25827).</title>
        <authorList>
            <person name="Sudarsanam P."/>
            <person name="Ley R."/>
            <person name="Guruge J."/>
            <person name="Turnbaugh P.J."/>
            <person name="Mahowald M."/>
            <person name="Liep D."/>
            <person name="Gordon J."/>
        </authorList>
    </citation>
    <scope>NUCLEOTIDE SEQUENCE [LARGE SCALE GENOMIC DNA]</scope>
    <source>
        <strain evidence="3">ATCC 25827</strain>
    </source>
</reference>
<dbReference type="Proteomes" id="UP000004506">
    <property type="component" value="Unassembled WGS sequence"/>
</dbReference>
<proteinExistence type="predicted"/>
<dbReference type="AlphaFoldDB" id="A0AA86YZL6"/>
<reference evidence="3" key="2">
    <citation type="submission" date="2008-04" db="EMBL/GenBank/DDBJ databases">
        <title>Draft genome sequence of Providencia stuartii(ATCC 25827).</title>
        <authorList>
            <person name="Sudarsanam P."/>
            <person name="Ley R."/>
            <person name="Guruge J."/>
            <person name="Turnbaugh P.J."/>
            <person name="Mahowald M."/>
            <person name="Liep D."/>
            <person name="Gordon J."/>
        </authorList>
    </citation>
    <scope>NUCLEOTIDE SEQUENCE [LARGE SCALE GENOMIC DNA]</scope>
    <source>
        <strain evidence="3">ATCC 25827</strain>
    </source>
</reference>
<reference evidence="2 3" key="3">
    <citation type="submission" date="2008-05" db="EMBL/GenBank/DDBJ databases">
        <authorList>
            <person name="Fulton L."/>
            <person name="Clifton S."/>
            <person name="Fulton B."/>
            <person name="Xu J."/>
            <person name="Minx P."/>
            <person name="Pepin K.H."/>
            <person name="Johnson M."/>
            <person name="Thiruvilangam P."/>
            <person name="Bhonagiri V."/>
            <person name="Nash W.E."/>
            <person name="Mardis E.R."/>
            <person name="Wilson R.K."/>
        </authorList>
    </citation>
    <scope>NUCLEOTIDE SEQUENCE [LARGE SCALE GENOMIC DNA]</scope>
    <source>
        <strain evidence="2 3">ATCC 25827</strain>
    </source>
</reference>
<comment type="caution">
    <text evidence="2">The sequence shown here is derived from an EMBL/GenBank/DDBJ whole genome shotgun (WGS) entry which is preliminary data.</text>
</comment>
<feature type="transmembrane region" description="Helical" evidence="1">
    <location>
        <begin position="50"/>
        <end position="73"/>
    </location>
</feature>
<sequence length="455" mass="53236">MSKGSYSSKITLLISVSVLISPIILFIYLSTLNAQNFFSFLLQESYLFPYLIFISIAWFVFTFIFYSLPFLTFKFINLSIEITNDNNIKQNFRLSIWSYLLSIYISPIVIFSMIYLTVDHPKYVTLMAFMTFIVMALLILRYKNNVKIIKIKLNFYKILLYKTISILFLTIGFIIVYSYFSEKKYHLASVPYFLCLSFVLTETVFNFKKAQKALFSLVKKTFQTITKIPYFMTHPNEFKDIFRSKKGNNRITNRDRFIMLLLFSLLIIPMSILSISALVNNLDGEMQLEDAFIPFVSLCLILYTIPNVILLLPNIGIIKKTVYLSLYLIFLSFTTNILNLLAYKTFDSIHFINKNKIEITAKKWHDADTPIPATLNKIQMTAFNAFQTPTHSIFCNYDDIKSLTTRIEFDFFRPEKTPPRCIFVNNDDVNLVEKDKFIKITPTSEEPTLHQYQHL</sequence>
<evidence type="ECO:0000256" key="1">
    <source>
        <dbReference type="SAM" id="Phobius"/>
    </source>
</evidence>